<protein>
    <submittedName>
        <fullName evidence="1">Uncharacterized protein</fullName>
    </submittedName>
</protein>
<feature type="non-terminal residue" evidence="1">
    <location>
        <position position="35"/>
    </location>
</feature>
<dbReference type="AlphaFoldDB" id="A0A382ZY38"/>
<evidence type="ECO:0000313" key="1">
    <source>
        <dbReference type="EMBL" id="SVE00210.1"/>
    </source>
</evidence>
<sequence>VLGLARRARLDRGGFGLLQVTRKDNEDGEGLLRRF</sequence>
<name>A0A382ZY38_9ZZZZ</name>
<feature type="non-terminal residue" evidence="1">
    <location>
        <position position="1"/>
    </location>
</feature>
<accession>A0A382ZY38</accession>
<gene>
    <name evidence="1" type="ORF">METZ01_LOCUS453064</name>
</gene>
<proteinExistence type="predicted"/>
<organism evidence="1">
    <name type="scientific">marine metagenome</name>
    <dbReference type="NCBI Taxonomy" id="408172"/>
    <lineage>
        <taxon>unclassified sequences</taxon>
        <taxon>metagenomes</taxon>
        <taxon>ecological metagenomes</taxon>
    </lineage>
</organism>
<reference evidence="1" key="1">
    <citation type="submission" date="2018-05" db="EMBL/GenBank/DDBJ databases">
        <authorList>
            <person name="Lanie J.A."/>
            <person name="Ng W.-L."/>
            <person name="Kazmierczak K.M."/>
            <person name="Andrzejewski T.M."/>
            <person name="Davidsen T.M."/>
            <person name="Wayne K.J."/>
            <person name="Tettelin H."/>
            <person name="Glass J.I."/>
            <person name="Rusch D."/>
            <person name="Podicherti R."/>
            <person name="Tsui H.-C.T."/>
            <person name="Winkler M.E."/>
        </authorList>
    </citation>
    <scope>NUCLEOTIDE SEQUENCE</scope>
</reference>
<dbReference type="EMBL" id="UINC01187472">
    <property type="protein sequence ID" value="SVE00210.1"/>
    <property type="molecule type" value="Genomic_DNA"/>
</dbReference>